<dbReference type="EMBL" id="BTCM01000005">
    <property type="protein sequence ID" value="GMK58535.1"/>
    <property type="molecule type" value="Genomic_DNA"/>
</dbReference>
<feature type="compositionally biased region" description="Basic and acidic residues" evidence="1">
    <location>
        <begin position="144"/>
        <end position="153"/>
    </location>
</feature>
<evidence type="ECO:0000313" key="3">
    <source>
        <dbReference type="Proteomes" id="UP001222932"/>
    </source>
</evidence>
<reference evidence="2" key="1">
    <citation type="journal article" date="2023" name="BMC Genomics">
        <title>Chromosome-level genome assemblies of Cutaneotrichosporon spp. (Trichosporonales, Basidiomycota) reveal imbalanced evolution between nucleotide sequences and chromosome synteny.</title>
        <authorList>
            <person name="Kobayashi Y."/>
            <person name="Kayamori A."/>
            <person name="Aoki K."/>
            <person name="Shiwa Y."/>
            <person name="Matsutani M."/>
            <person name="Fujita N."/>
            <person name="Sugita T."/>
            <person name="Iwasaki W."/>
            <person name="Tanaka N."/>
            <person name="Takashima M."/>
        </authorList>
    </citation>
    <scope>NUCLEOTIDE SEQUENCE</scope>
    <source>
        <strain evidence="2">HIS016</strain>
    </source>
</reference>
<dbReference type="AlphaFoldDB" id="A0AAD3YCV6"/>
<accession>A0AAD3YCV6</accession>
<protein>
    <submittedName>
        <fullName evidence="2">Uncharacterized protein</fullName>
    </submittedName>
</protein>
<name>A0AAD3YCV6_9TREE</name>
<feature type="compositionally biased region" description="Basic and acidic residues" evidence="1">
    <location>
        <begin position="160"/>
        <end position="172"/>
    </location>
</feature>
<evidence type="ECO:0000256" key="1">
    <source>
        <dbReference type="SAM" id="MobiDB-lite"/>
    </source>
</evidence>
<proteinExistence type="predicted"/>
<dbReference type="Proteomes" id="UP001222932">
    <property type="component" value="Unassembled WGS sequence"/>
</dbReference>
<feature type="region of interest" description="Disordered" evidence="1">
    <location>
        <begin position="23"/>
        <end position="92"/>
    </location>
</feature>
<sequence>MTAQIPSPPRRFRSAITTTTMLKRWKRSAGVGSPPSLPTTHLSPYPTPLATPSSSRPASWHGRVDTAQIKCGVRGPPTPPPTPPRPILLRSGSERKHATVVWDDGDVWLCRKPSPCTNPCPIKIRTTVVIERCVDDGEVMSMATHREPQDRSPRGSPRGRRQESRDGDYVLV</sequence>
<gene>
    <name evidence="2" type="ORF">CspeluHIS016_0505670</name>
</gene>
<feature type="compositionally biased region" description="Pro residues" evidence="1">
    <location>
        <begin position="76"/>
        <end position="86"/>
    </location>
</feature>
<organism evidence="2 3">
    <name type="scientific">Cutaneotrichosporon spelunceum</name>
    <dbReference type="NCBI Taxonomy" id="1672016"/>
    <lineage>
        <taxon>Eukaryota</taxon>
        <taxon>Fungi</taxon>
        <taxon>Dikarya</taxon>
        <taxon>Basidiomycota</taxon>
        <taxon>Agaricomycotina</taxon>
        <taxon>Tremellomycetes</taxon>
        <taxon>Trichosporonales</taxon>
        <taxon>Trichosporonaceae</taxon>
        <taxon>Cutaneotrichosporon</taxon>
    </lineage>
</organism>
<feature type="region of interest" description="Disordered" evidence="1">
    <location>
        <begin position="140"/>
        <end position="172"/>
    </location>
</feature>
<reference evidence="2" key="2">
    <citation type="submission" date="2023-06" db="EMBL/GenBank/DDBJ databases">
        <authorList>
            <person name="Kobayashi Y."/>
            <person name="Kayamori A."/>
            <person name="Aoki K."/>
            <person name="Shiwa Y."/>
            <person name="Fujita N."/>
            <person name="Sugita T."/>
            <person name="Iwasaki W."/>
            <person name="Tanaka N."/>
            <person name="Takashima M."/>
        </authorList>
    </citation>
    <scope>NUCLEOTIDE SEQUENCE</scope>
    <source>
        <strain evidence="2">HIS016</strain>
    </source>
</reference>
<comment type="caution">
    <text evidence="2">The sequence shown here is derived from an EMBL/GenBank/DDBJ whole genome shotgun (WGS) entry which is preliminary data.</text>
</comment>
<keyword evidence="3" id="KW-1185">Reference proteome</keyword>
<evidence type="ECO:0000313" key="2">
    <source>
        <dbReference type="EMBL" id="GMK58535.1"/>
    </source>
</evidence>